<evidence type="ECO:0000313" key="6">
    <source>
        <dbReference type="Proteomes" id="UP000187609"/>
    </source>
</evidence>
<dbReference type="Gramene" id="OIT39937">
    <property type="protein sequence ID" value="OIT39937"/>
    <property type="gene ID" value="A4A49_17060"/>
</dbReference>
<dbReference type="STRING" id="49451.A0A314LFM5"/>
<evidence type="ECO:0000313" key="5">
    <source>
        <dbReference type="EMBL" id="OIT39937.1"/>
    </source>
</evidence>
<dbReference type="Pfam" id="PF07727">
    <property type="entry name" value="RVT_2"/>
    <property type="match status" value="1"/>
</dbReference>
<feature type="region of interest" description="Disordered" evidence="1">
    <location>
        <begin position="83"/>
        <end position="146"/>
    </location>
</feature>
<sequence length="2608" mass="288343">MVGLPVHLWCLDLFKKIGEMCGVFIDVTCSLHDLSRVRIVVRKGGRIPVSTGVEDGYLSYRVWLSPEFRPIFMPVIVAEEKGRSNRRDGRGNLSLRGGEGSSDQWTKPESDVRSRRDGRAGQVFSKYRPEPPHMGPTTFPNSIRIDPKGPRLFQVVSDTAPKHMGTIVLPFSANGASHSGISSPSSSDLLPSSMAAASGAAPAKGPASDGPSSIAPSSAPGLSCAEVTLQAASSSCGEIVEHVPIYVSVGPVFPVNMPPRVPCSLPSCYRTGVSGHSHSSGVLISEVATPQGNGEILTAPKVPIASNAMLLYSSGRSKERVHIEDAYPISSRIEEGDMSFWMEDKLLNFGKFLGVSFEGKEDRVLELLREIEQQSFYDGAGRELGQVELWGMQAQVMLSEIYPGNSPKIGSTYWDQIREVAMISVIKRVLKRLQEQLEQDKPPALQDILTGEMILLSSKDFHRQGHKERALAMLHQMIEDAHMGKRQFLSGKLHNLARALADEETEREQVKEDGSRSDRKGLLLYSRNGVIGLGLKTLKQLPITSAAGDNNIPSGGYDVKETGTRLFGTFSSRMTTFLSQFILYLAAIGDIVDGTDTTHDFNYFSLVYEWPKDLLTRLVFEQGNTDAAEKAAEIMNADFVHEVISACVPPVYPPKYGHGWACIPVIPTYNENYSENRVISPSCREAKPGSFTPSSGDVELPLYPLQLDIVKHLIKLSPVRAVLACVFGSSILYRGRDTTVSRSLKSCSLQTPDADRLFFEFALDQSERFPTLNRWIQMQTNLHRVSEFAIMADHTTRDGKDVPECKTAMKRFRDHDSDAESEVDELAGSNNISTNAQEIKKEVGGSSDPWRDSLKSGSSDCTTVFLSFDCENEGPYEKAVERLIDEGKLMDALAISDRFLQIGASDRLLQLLIERGEENILSGQSQGYSGNRNWSHSWQYCLRLKDKRLAARLALKYLHRWELDAALDVLTMCSCHLLGNDPIKDNVVQMRQALQRYSHILSADNRFHSWLEVESECKEDPEGLALRLAEKGAVSAALEVAESEGLSIELRRELQGRQLVKLLTADPLNGGGPAEASRFLSSLRDTADALPVAMSAMQLLPNLRSKQLLVHFFLKRRDNNLSESEVSRLNSWALGLRVLAALPLPLQQKCSPLHEHPHLILEVLLMRKQLQSASLILKEFPSLRDNNMILIYAAKAIAVSISAPSRDPRISISTPRARQKTKMGTPTRSSFTSSLSNFQKEARRAFSWVQTGDKGASKDTHRKRKSSGVMQSERVAWEPTTAIQEDRVTLFSADGQERLPAVAIAEMWMLTGDPKKDEAVRSSHRYESTPDITLFKALLSMCSDESASAKGALDLCVGQMKSVLSSLQLPENATMETIGRAYHATETFVQGLLFAKSLLRKLSGGTDLLSSSERSKDADDASSDAGSSSVGSQSTDELSEVLAQAETWLGRAELLQSLLGSGIAASLDDIADKESSERLRNRLILDERYSMAVYTCKKCKIDVFPVWNAWGHALIRMERYAQARVKFKQALQLYKGDAATVIMEIIGTIEGGPPVDVSSVRSMYEHLARSAPAILDDSLSADSYLNVLYMPSTFPRSERSRRSQEALNDSSSNNTYFEDGPKSNLDSVRYLECINYFQEGNREIDEDVAHRIGAGWMKWRLASGVLCDRNVALRLKGAFDHISGNKAPFTSMSYSQSLPRVTMANGTQTMATAIVQASPLPSLPLDSVLYVPNSPFNLIAVTIQNQVPFSVLFSQLPLFSFSPRVFGSTCFVHNLTPGKDKLAPRALKCVFLGYSRKQKGYRCYSPDLQRYLMSVDVTFFETQSYFTGPGNHLDISEVLPVSSFGDSVTISHSSSSTTPAPPLIAPVTAPPPTAPIAAPPPIAPVPPPSLVQPSAVPPLFTYHRRPRPASSPGDSRPASDSAPTVDLSPLSQPIALRKGVRSTLNPNPHYVGLSYHRLSSPHYAFISSLSTVSIPKSTGEALSHLGWRQAMVVGYTDADWAGSPSDRRSTSGYCVLVGGNLVSWKSKKQNVVARSSTEAEYRAMVSTCELVWVKQLLKELKFREISKMELVCDNQAALHIASNPVFQERTKHIEMDCHFVREKILSGDIVTKSVKSNDQDDITKLKQHLFQHFQTKDLRRLKYFLGIEVAQSSSGIVISQRKYALDIVEKIGMIGCRPVDTPMDPNTKLLQGQGEPLRDPARYRRLVGKLNYFTVTRPDISFPVSVYARQHLLDFMFRHGHYKDACLLFFPPNSVPPPPQPSSGVVTSSSSPQRQDPLATDYGTLDLLCDLCTAYGAMPVLEEVLSERTSNITSQDPSVNKHTTAALSRICNYCETHKHFNYLYKFQVTKKDHVAAGLCCIQLFMNSSSQEEAIRHLENAKMHFEEGLSARHKAGESTKLITKGIRGKSASEKLTEEGLVKFSARVAIQIDVVKCFNDAEGPQWKHSLFGNPNDPETFRRRCEIAETLAERNFDLAFQVIHGFNLPAVDIYAGVAASLAERKRGSQLTEFFRNIKGTIGDDDWDQVLGAAINVYANKHKERPDRLIDMLTSSHRKVLACVVCGRLKSAFQIASRSGSVADVQYVAHQALHANALPVLDMCKQWLAQYM</sequence>
<feature type="compositionally biased region" description="Basic and acidic residues" evidence="1">
    <location>
        <begin position="838"/>
        <end position="853"/>
    </location>
</feature>
<feature type="region of interest" description="Disordered" evidence="1">
    <location>
        <begin position="176"/>
        <end position="219"/>
    </location>
</feature>
<gene>
    <name evidence="5" type="primary">POLX_82</name>
    <name evidence="5" type="ORF">A4A49_17060</name>
</gene>
<reference evidence="5" key="1">
    <citation type="submission" date="2016-11" db="EMBL/GenBank/DDBJ databases">
        <title>The genome of Nicotiana attenuata.</title>
        <authorList>
            <person name="Xu S."/>
            <person name="Brockmoeller T."/>
            <person name="Gaquerel E."/>
            <person name="Navarro A."/>
            <person name="Kuhl H."/>
            <person name="Gase K."/>
            <person name="Ling Z."/>
            <person name="Zhou W."/>
            <person name="Kreitzer C."/>
            <person name="Stanke M."/>
            <person name="Tang H."/>
            <person name="Lyons E."/>
            <person name="Pandey P."/>
            <person name="Pandey S.P."/>
            <person name="Timmermann B."/>
            <person name="Baldwin I.T."/>
        </authorList>
    </citation>
    <scope>NUCLEOTIDE SEQUENCE [LARGE SCALE GENOMIC DNA]</scope>
    <source>
        <strain evidence="5">UT</strain>
    </source>
</reference>
<organism evidence="5 6">
    <name type="scientific">Nicotiana attenuata</name>
    <name type="common">Coyote tobacco</name>
    <dbReference type="NCBI Taxonomy" id="49451"/>
    <lineage>
        <taxon>Eukaryota</taxon>
        <taxon>Viridiplantae</taxon>
        <taxon>Streptophyta</taxon>
        <taxon>Embryophyta</taxon>
        <taxon>Tracheophyta</taxon>
        <taxon>Spermatophyta</taxon>
        <taxon>Magnoliopsida</taxon>
        <taxon>eudicotyledons</taxon>
        <taxon>Gunneridae</taxon>
        <taxon>Pentapetalae</taxon>
        <taxon>asterids</taxon>
        <taxon>lamiids</taxon>
        <taxon>Solanales</taxon>
        <taxon>Solanaceae</taxon>
        <taxon>Nicotianoideae</taxon>
        <taxon>Nicotianeae</taxon>
        <taxon>Nicotiana</taxon>
    </lineage>
</organism>
<feature type="domain" description="ZFYVE26-like TPR repeats" evidence="3">
    <location>
        <begin position="2486"/>
        <end position="2605"/>
    </location>
</feature>
<feature type="compositionally biased region" description="Low complexity" evidence="1">
    <location>
        <begin position="1423"/>
        <end position="1436"/>
    </location>
</feature>
<feature type="compositionally biased region" description="Basic and acidic residues" evidence="1">
    <location>
        <begin position="106"/>
        <end position="119"/>
    </location>
</feature>
<feature type="region of interest" description="Disordered" evidence="1">
    <location>
        <begin position="1249"/>
        <end position="1272"/>
    </location>
</feature>
<dbReference type="Pfam" id="PF25597">
    <property type="entry name" value="SH3_retrovirus"/>
    <property type="match status" value="1"/>
</dbReference>
<feature type="region of interest" description="Disordered" evidence="1">
    <location>
        <begin position="1599"/>
        <end position="1620"/>
    </location>
</feature>
<feature type="region of interest" description="Disordered" evidence="1">
    <location>
        <begin position="1407"/>
        <end position="1436"/>
    </location>
</feature>
<dbReference type="Proteomes" id="UP000187609">
    <property type="component" value="Unassembled WGS sequence"/>
</dbReference>
<dbReference type="InterPro" id="IPR043502">
    <property type="entry name" value="DNA/RNA_pol_sf"/>
</dbReference>
<keyword evidence="6" id="KW-1185">Reference proteome</keyword>
<dbReference type="InterPro" id="IPR013103">
    <property type="entry name" value="RVT_2"/>
</dbReference>
<evidence type="ECO:0000259" key="2">
    <source>
        <dbReference type="Pfam" id="PF07727"/>
    </source>
</evidence>
<protein>
    <submittedName>
        <fullName evidence="5">Retrovirus-related pol polyprotein from transposon tnt 1-94</fullName>
    </submittedName>
</protein>
<accession>A0A314LFM5</accession>
<evidence type="ECO:0000259" key="4">
    <source>
        <dbReference type="Pfam" id="PF25597"/>
    </source>
</evidence>
<proteinExistence type="predicted"/>
<evidence type="ECO:0000256" key="1">
    <source>
        <dbReference type="SAM" id="MobiDB-lite"/>
    </source>
</evidence>
<dbReference type="PANTHER" id="PTHR35478">
    <property type="entry name" value="ZINC FINGER FYVE DOMAIN PROTEIN"/>
    <property type="match status" value="1"/>
</dbReference>
<dbReference type="PANTHER" id="PTHR35478:SF1">
    <property type="entry name" value="ZINC FINGER FYVE DOMAIN-CONTAINING PROTEIN 26"/>
    <property type="match status" value="1"/>
</dbReference>
<dbReference type="InterPro" id="IPR057946">
    <property type="entry name" value="TPR_ZFYVE26"/>
</dbReference>
<comment type="caution">
    <text evidence="5">The sequence shown here is derived from an EMBL/GenBank/DDBJ whole genome shotgun (WGS) entry which is preliminary data.</text>
</comment>
<feature type="domain" description="Reverse transcriptase Ty1/copia-type" evidence="2">
    <location>
        <begin position="2114"/>
        <end position="2183"/>
    </location>
</feature>
<dbReference type="InterPro" id="IPR057670">
    <property type="entry name" value="SH3_retrovirus"/>
</dbReference>
<dbReference type="EMBL" id="MJEQ01000067">
    <property type="protein sequence ID" value="OIT39937.1"/>
    <property type="molecule type" value="Genomic_DNA"/>
</dbReference>
<feature type="compositionally biased region" description="Polar residues" evidence="1">
    <location>
        <begin position="1211"/>
        <end position="1232"/>
    </location>
</feature>
<feature type="domain" description="Retroviral polymerase SH3-like" evidence="4">
    <location>
        <begin position="1768"/>
        <end position="1826"/>
    </location>
</feature>
<evidence type="ECO:0000259" key="3">
    <source>
        <dbReference type="Pfam" id="PF25569"/>
    </source>
</evidence>
<dbReference type="Pfam" id="PF25569">
    <property type="entry name" value="TPR_ZFYVE26"/>
    <property type="match status" value="1"/>
</dbReference>
<dbReference type="SUPFAM" id="SSF56672">
    <property type="entry name" value="DNA/RNA polymerases"/>
    <property type="match status" value="1"/>
</dbReference>
<feature type="region of interest" description="Disordered" evidence="1">
    <location>
        <begin position="834"/>
        <end position="853"/>
    </location>
</feature>
<feature type="compositionally biased region" description="Polar residues" evidence="1">
    <location>
        <begin position="1605"/>
        <end position="1616"/>
    </location>
</feature>
<dbReference type="CDD" id="cd09272">
    <property type="entry name" value="RNase_HI_RT_Ty1"/>
    <property type="match status" value="1"/>
</dbReference>
<feature type="region of interest" description="Disordered" evidence="1">
    <location>
        <begin position="1209"/>
        <end position="1232"/>
    </location>
</feature>
<feature type="region of interest" description="Disordered" evidence="1">
    <location>
        <begin position="1901"/>
        <end position="1929"/>
    </location>
</feature>
<name>A0A314LFM5_NICAT</name>